<keyword evidence="13" id="KW-0472">Membrane</keyword>
<keyword evidence="5" id="KW-0963">Cytoplasm</keyword>
<evidence type="ECO:0000256" key="9">
    <source>
        <dbReference type="ARBA" id="ARBA00022942"/>
    </source>
</evidence>
<keyword evidence="7" id="KW-0888">Threonine protease</keyword>
<dbReference type="GO" id="GO:0005839">
    <property type="term" value="C:proteasome core complex"/>
    <property type="evidence" value="ECO:0007669"/>
    <property type="project" value="InterPro"/>
</dbReference>
<dbReference type="Gene3D" id="1.10.3520.10">
    <property type="entry name" value="Glycolipid transfer protein"/>
    <property type="match status" value="1"/>
</dbReference>
<evidence type="ECO:0000256" key="8">
    <source>
        <dbReference type="ARBA" id="ARBA00022801"/>
    </source>
</evidence>
<dbReference type="AlphaFoldDB" id="A0A6B0S3D5"/>
<keyword evidence="16" id="KW-1185">Reference proteome</keyword>
<reference evidence="15" key="1">
    <citation type="submission" date="2019-10" db="EMBL/GenBank/DDBJ databases">
        <title>The sequence and de novo assembly of the wild yak genome.</title>
        <authorList>
            <person name="Liu Y."/>
        </authorList>
    </citation>
    <scope>NUCLEOTIDE SEQUENCE [LARGE SCALE GENOMIC DNA]</scope>
    <source>
        <strain evidence="15">WY2019</strain>
    </source>
</reference>
<keyword evidence="13" id="KW-0812">Transmembrane</keyword>
<evidence type="ECO:0000259" key="14">
    <source>
        <dbReference type="Pfam" id="PF08718"/>
    </source>
</evidence>
<dbReference type="Pfam" id="PF00227">
    <property type="entry name" value="Proteasome"/>
    <property type="match status" value="1"/>
</dbReference>
<keyword evidence="10" id="KW-0865">Zymogen</keyword>
<evidence type="ECO:0000256" key="12">
    <source>
        <dbReference type="PIRSR" id="PIRSR600243-1"/>
    </source>
</evidence>
<gene>
    <name evidence="15" type="ORF">E5288_WYG020998</name>
</gene>
<feature type="active site" description="Nucleophile" evidence="12">
    <location>
        <position position="390"/>
    </location>
</feature>
<dbReference type="GO" id="GO:0004298">
    <property type="term" value="F:threonine-type endopeptidase activity"/>
    <property type="evidence" value="ECO:0007669"/>
    <property type="project" value="UniProtKB-KW"/>
</dbReference>
<comment type="catalytic activity">
    <reaction evidence="1">
        <text>Cleavage of peptide bonds with very broad specificity.</text>
        <dbReference type="EC" id="3.4.25.1"/>
    </reaction>
</comment>
<dbReference type="InterPro" id="IPR016050">
    <property type="entry name" value="Proteasome_bsu_CS"/>
</dbReference>
<dbReference type="GO" id="GO:0032691">
    <property type="term" value="P:negative regulation of interleukin-1 beta production"/>
    <property type="evidence" value="ECO:0007669"/>
    <property type="project" value="UniProtKB-ARBA"/>
</dbReference>
<keyword evidence="9" id="KW-0647">Proteasome</keyword>
<comment type="similarity">
    <text evidence="3">Belongs to the GLTP family.</text>
</comment>
<dbReference type="SUPFAM" id="SSF56235">
    <property type="entry name" value="N-terminal nucleophile aminohydrolases (Ntn hydrolases)"/>
    <property type="match status" value="1"/>
</dbReference>
<keyword evidence="8" id="KW-0378">Hydrolase</keyword>
<protein>
    <recommendedName>
        <fullName evidence="4">proteasome endopeptidase complex</fullName>
        <ecNumber evidence="4">3.4.25.1</ecNumber>
    </recommendedName>
</protein>
<dbReference type="PROSITE" id="PS00854">
    <property type="entry name" value="PROTEASOME_BETA_1"/>
    <property type="match status" value="1"/>
</dbReference>
<evidence type="ECO:0000256" key="6">
    <source>
        <dbReference type="ARBA" id="ARBA00022670"/>
    </source>
</evidence>
<proteinExistence type="inferred from homology"/>
<evidence type="ECO:0000313" key="15">
    <source>
        <dbReference type="EMBL" id="MXQ96810.1"/>
    </source>
</evidence>
<dbReference type="InterPro" id="IPR029055">
    <property type="entry name" value="Ntn_hydrolases_N"/>
</dbReference>
<keyword evidence="13" id="KW-1133">Transmembrane helix</keyword>
<dbReference type="Pfam" id="PF08718">
    <property type="entry name" value="GLTP"/>
    <property type="match status" value="1"/>
</dbReference>
<dbReference type="CDD" id="cd03762">
    <property type="entry name" value="proteasome_beta_type_6"/>
    <property type="match status" value="1"/>
</dbReference>
<accession>A0A6B0S3D5</accession>
<dbReference type="PANTHER" id="PTHR32194:SF14">
    <property type="entry name" value="PROTEASOME SUBUNIT BETA"/>
    <property type="match status" value="1"/>
</dbReference>
<evidence type="ECO:0000256" key="2">
    <source>
        <dbReference type="ARBA" id="ARBA00004123"/>
    </source>
</evidence>
<dbReference type="InterPro" id="IPR000243">
    <property type="entry name" value="Pept_T1A_subB"/>
</dbReference>
<dbReference type="InterPro" id="IPR014830">
    <property type="entry name" value="Glycolipid_transfer_prot_dom"/>
</dbReference>
<dbReference type="Proteomes" id="UP000322234">
    <property type="component" value="Unassembled WGS sequence"/>
</dbReference>
<dbReference type="GO" id="GO:0005634">
    <property type="term" value="C:nucleus"/>
    <property type="evidence" value="ECO:0007669"/>
    <property type="project" value="UniProtKB-SubCell"/>
</dbReference>
<evidence type="ECO:0000256" key="3">
    <source>
        <dbReference type="ARBA" id="ARBA00007148"/>
    </source>
</evidence>
<keyword evidence="6" id="KW-0645">Protease</keyword>
<evidence type="ECO:0000256" key="13">
    <source>
        <dbReference type="SAM" id="Phobius"/>
    </source>
</evidence>
<dbReference type="GO" id="GO:0005737">
    <property type="term" value="C:cytoplasm"/>
    <property type="evidence" value="ECO:0007669"/>
    <property type="project" value="InterPro"/>
</dbReference>
<dbReference type="Gene3D" id="3.60.20.10">
    <property type="entry name" value="Glutamine Phosphoribosylpyrophosphate, subunit 1, domain 1"/>
    <property type="match status" value="1"/>
</dbReference>
<sequence>MGVALPGQMPRRWLHSAIPLSVFALLLVYLWARNLRCGSGTQSCIAEGPPPFQVQQQSGPVEGAEWEEPQCLGPQGMLGRITRQFRASLKPEGDVELSQYLAGWRDLVRFVTPLGSIFAFATSEASAKVTALEALVHGPQAAHYTSLGTMVAWERPEIASSPSRALGSVSMLLLHRALRWSQLCLHRVATGMLGGPDAGVQCSDAYGTALAPHHSWLVRQAAHLAFLAFPGRGRLLKLMCPGARETEARAALARAAGTLEDVYNRRKHTGEVSVQLGLSPLLASRRQAHGHHIPRLRGDVTNPAHAAIKRSLSQKNFPYAFLFPSAVNQKSSEHDLKRVTERFTTVALRQYRKRKMAATLVAARGTRPAPAWGPEAIAPDWENREVSTGTTIMAVQFDGGVVLGADSRTTTGSYIANRVTDKLTPIHDRIFCCRSGSAADTQAVADAVTYQLGFHSIELNEPPLVHTAASLFKEMCYRYREDLMAGIIIAGWDPQEGGQVYSVPMGGMMVRQPFAIGGSGSSYIYGYVDATYREGMTKEECLQFTANALALAMERDGSSGGVIRLAAIAEPGVERQVLLGDQIPKFTIATLPPL</sequence>
<evidence type="ECO:0000313" key="16">
    <source>
        <dbReference type="Proteomes" id="UP000322234"/>
    </source>
</evidence>
<dbReference type="GO" id="GO:0051603">
    <property type="term" value="P:proteolysis involved in protein catabolic process"/>
    <property type="evidence" value="ECO:0007669"/>
    <property type="project" value="InterPro"/>
</dbReference>
<dbReference type="FunFam" id="1.10.3520.10:FF:000002">
    <property type="entry name" value="Ceramide-1-phosphate transfer protein"/>
    <property type="match status" value="1"/>
</dbReference>
<dbReference type="PROSITE" id="PS51476">
    <property type="entry name" value="PROTEASOME_BETA_2"/>
    <property type="match status" value="1"/>
</dbReference>
<evidence type="ECO:0000256" key="7">
    <source>
        <dbReference type="ARBA" id="ARBA00022698"/>
    </source>
</evidence>
<evidence type="ECO:0000256" key="11">
    <source>
        <dbReference type="ARBA" id="ARBA00023242"/>
    </source>
</evidence>
<name>A0A6B0S3D5_9CETA</name>
<feature type="transmembrane region" description="Helical" evidence="13">
    <location>
        <begin position="12"/>
        <end position="32"/>
    </location>
</feature>
<dbReference type="InterPro" id="IPR036497">
    <property type="entry name" value="GLTP_sf"/>
</dbReference>
<evidence type="ECO:0000256" key="4">
    <source>
        <dbReference type="ARBA" id="ARBA00012039"/>
    </source>
</evidence>
<dbReference type="PRINTS" id="PR00141">
    <property type="entry name" value="PROTEASOME"/>
</dbReference>
<dbReference type="FunFam" id="3.60.20.10:FF:000010">
    <property type="entry name" value="Proteasome subunit beta type-1"/>
    <property type="match status" value="1"/>
</dbReference>
<evidence type="ECO:0000256" key="10">
    <source>
        <dbReference type="ARBA" id="ARBA00023145"/>
    </source>
</evidence>
<dbReference type="GO" id="GO:0120013">
    <property type="term" value="F:lipid transfer activity"/>
    <property type="evidence" value="ECO:0007669"/>
    <property type="project" value="InterPro"/>
</dbReference>
<feature type="domain" description="Glycolipid transfer protein" evidence="14">
    <location>
        <begin position="95"/>
        <end position="240"/>
    </location>
</feature>
<keyword evidence="11" id="KW-0539">Nucleus</keyword>
<evidence type="ECO:0000256" key="1">
    <source>
        <dbReference type="ARBA" id="ARBA00001198"/>
    </source>
</evidence>
<organism evidence="15 16">
    <name type="scientific">Bos mutus</name>
    <name type="common">wild yak</name>
    <dbReference type="NCBI Taxonomy" id="72004"/>
    <lineage>
        <taxon>Eukaryota</taxon>
        <taxon>Metazoa</taxon>
        <taxon>Chordata</taxon>
        <taxon>Craniata</taxon>
        <taxon>Vertebrata</taxon>
        <taxon>Euteleostomi</taxon>
        <taxon>Mammalia</taxon>
        <taxon>Eutheria</taxon>
        <taxon>Laurasiatheria</taxon>
        <taxon>Artiodactyla</taxon>
        <taxon>Ruminantia</taxon>
        <taxon>Pecora</taxon>
        <taxon>Bovidae</taxon>
        <taxon>Bovinae</taxon>
        <taxon>Bos</taxon>
    </lineage>
</organism>
<dbReference type="InterPro" id="IPR023333">
    <property type="entry name" value="Proteasome_suB-type"/>
</dbReference>
<dbReference type="EC" id="3.4.25.1" evidence="4"/>
<dbReference type="PANTHER" id="PTHR32194">
    <property type="entry name" value="METALLOPROTEASE TLDD"/>
    <property type="match status" value="1"/>
</dbReference>
<comment type="caution">
    <text evidence="15">The sequence shown here is derived from an EMBL/GenBank/DDBJ whole genome shotgun (WGS) entry which is preliminary data.</text>
</comment>
<comment type="subcellular location">
    <subcellularLocation>
        <location evidence="2">Nucleus</location>
    </subcellularLocation>
</comment>
<dbReference type="SUPFAM" id="SSF110004">
    <property type="entry name" value="Glycolipid transfer protein, GLTP"/>
    <property type="match status" value="1"/>
</dbReference>
<dbReference type="EMBL" id="VBQZ03000174">
    <property type="protein sequence ID" value="MXQ96810.1"/>
    <property type="molecule type" value="Genomic_DNA"/>
</dbReference>
<dbReference type="InterPro" id="IPR001353">
    <property type="entry name" value="Proteasome_sua/b"/>
</dbReference>
<evidence type="ECO:0000256" key="5">
    <source>
        <dbReference type="ARBA" id="ARBA00022490"/>
    </source>
</evidence>